<protein>
    <recommendedName>
        <fullName evidence="6">Transmembrane protein 198</fullName>
    </recommendedName>
</protein>
<keyword evidence="10" id="KW-1185">Reference proteome</keyword>
<dbReference type="PANTHER" id="PTHR31247:SF5">
    <property type="entry name" value="DUF4203 DOMAIN-CONTAINING PROTEIN"/>
    <property type="match status" value="1"/>
</dbReference>
<feature type="transmembrane region" description="Helical" evidence="7">
    <location>
        <begin position="106"/>
        <end position="130"/>
    </location>
</feature>
<evidence type="ECO:0000256" key="7">
    <source>
        <dbReference type="SAM" id="Phobius"/>
    </source>
</evidence>
<dbReference type="OrthoDB" id="102260at2759"/>
<evidence type="ECO:0000256" key="4">
    <source>
        <dbReference type="ARBA" id="ARBA00022989"/>
    </source>
</evidence>
<feature type="transmembrane region" description="Helical" evidence="7">
    <location>
        <begin position="58"/>
        <end position="85"/>
    </location>
</feature>
<comment type="caution">
    <text evidence="9">The sequence shown here is derived from an EMBL/GenBank/DDBJ whole genome shotgun (WGS) entry which is preliminary data.</text>
</comment>
<proteinExistence type="inferred from homology"/>
<comment type="similarity">
    <text evidence="2">Belongs to the TMEM198 family.</text>
</comment>
<feature type="transmembrane region" description="Helical" evidence="7">
    <location>
        <begin position="30"/>
        <end position="52"/>
    </location>
</feature>
<dbReference type="PANTHER" id="PTHR31247">
    <property type="entry name" value="TRANSMEMBRANE PROTEIN 198 FAMILY MEMBER"/>
    <property type="match status" value="1"/>
</dbReference>
<comment type="subcellular location">
    <subcellularLocation>
        <location evidence="1">Membrane</location>
        <topology evidence="1">Multi-pass membrane protein</topology>
    </subcellularLocation>
</comment>
<feature type="transmembrane region" description="Helical" evidence="7">
    <location>
        <begin position="6"/>
        <end position="23"/>
    </location>
</feature>
<keyword evidence="5 7" id="KW-0472">Membrane</keyword>
<dbReference type="AlphaFoldDB" id="A0A2T9Y2N2"/>
<evidence type="ECO:0000256" key="6">
    <source>
        <dbReference type="ARBA" id="ARBA00049737"/>
    </source>
</evidence>
<organism evidence="9 10">
    <name type="scientific">Smittium megazygosporum</name>
    <dbReference type="NCBI Taxonomy" id="133381"/>
    <lineage>
        <taxon>Eukaryota</taxon>
        <taxon>Fungi</taxon>
        <taxon>Fungi incertae sedis</taxon>
        <taxon>Zoopagomycota</taxon>
        <taxon>Kickxellomycotina</taxon>
        <taxon>Harpellomycetes</taxon>
        <taxon>Harpellales</taxon>
        <taxon>Legeriomycetaceae</taxon>
        <taxon>Smittium</taxon>
    </lineage>
</organism>
<dbReference type="Pfam" id="PF13886">
    <property type="entry name" value="TM7S3_TM198"/>
    <property type="match status" value="1"/>
</dbReference>
<evidence type="ECO:0000256" key="2">
    <source>
        <dbReference type="ARBA" id="ARBA00006244"/>
    </source>
</evidence>
<keyword evidence="3 7" id="KW-0812">Transmembrane</keyword>
<dbReference type="InterPro" id="IPR025256">
    <property type="entry name" value="TM7S3/TM198-like_dom"/>
</dbReference>
<feature type="domain" description="TM7S3/TM198-like" evidence="8">
    <location>
        <begin position="11"/>
        <end position="198"/>
    </location>
</feature>
<dbReference type="InterPro" id="IPR040236">
    <property type="entry name" value="TMEM198"/>
</dbReference>
<evidence type="ECO:0000313" key="10">
    <source>
        <dbReference type="Proteomes" id="UP000245609"/>
    </source>
</evidence>
<gene>
    <name evidence="9" type="ORF">BB560_006664</name>
</gene>
<feature type="transmembrane region" description="Helical" evidence="7">
    <location>
        <begin position="177"/>
        <end position="197"/>
    </location>
</feature>
<evidence type="ECO:0000256" key="1">
    <source>
        <dbReference type="ARBA" id="ARBA00004141"/>
    </source>
</evidence>
<dbReference type="Proteomes" id="UP000245609">
    <property type="component" value="Unassembled WGS sequence"/>
</dbReference>
<keyword evidence="4 7" id="KW-1133">Transmembrane helix</keyword>
<evidence type="ECO:0000256" key="5">
    <source>
        <dbReference type="ARBA" id="ARBA00023136"/>
    </source>
</evidence>
<accession>A0A2T9Y2N2</accession>
<evidence type="ECO:0000256" key="3">
    <source>
        <dbReference type="ARBA" id="ARBA00022692"/>
    </source>
</evidence>
<dbReference type="EMBL" id="MBFS01003457">
    <property type="protein sequence ID" value="PVU86573.1"/>
    <property type="molecule type" value="Genomic_DNA"/>
</dbReference>
<feature type="transmembrane region" description="Helical" evidence="7">
    <location>
        <begin position="136"/>
        <end position="156"/>
    </location>
</feature>
<evidence type="ECO:0000313" key="9">
    <source>
        <dbReference type="EMBL" id="PVU86573.1"/>
    </source>
</evidence>
<dbReference type="GO" id="GO:0005886">
    <property type="term" value="C:plasma membrane"/>
    <property type="evidence" value="ECO:0007669"/>
    <property type="project" value="TreeGrafter"/>
</dbReference>
<reference evidence="9 10" key="1">
    <citation type="journal article" date="2018" name="MBio">
        <title>Comparative Genomics Reveals the Core Gene Toolbox for the Fungus-Insect Symbiosis.</title>
        <authorList>
            <person name="Wang Y."/>
            <person name="Stata M."/>
            <person name="Wang W."/>
            <person name="Stajich J.E."/>
            <person name="White M.M."/>
            <person name="Moncalvo J.M."/>
        </authorList>
    </citation>
    <scope>NUCLEOTIDE SEQUENCE [LARGE SCALE GENOMIC DNA]</scope>
    <source>
        <strain evidence="9 10">SC-DP-2</strain>
    </source>
</reference>
<evidence type="ECO:0000259" key="8">
    <source>
        <dbReference type="Pfam" id="PF13886"/>
    </source>
</evidence>
<sequence>MLVSEIILAVAVFIPFGLFVAFFSNKYFRITSFFVGFLICEQTIATLGYQIATNYNNAVVPVVAILVGLILALGFIIIPVVGFASTGAMIGYSVAKFCLLQANKNVFVNSWVNFLYLFGISLLFTFFIFFEEYGVYVIGTAFLGGMMFVSGVDVFAQTGLNVVILSRFDPKIEFLKTNGAWGLICAWIWITILGSLFQNRFFNEKVQRNNPLKLKMFSKRRNYTDEASV</sequence>
<name>A0A2T9Y2N2_9FUNG</name>